<gene>
    <name evidence="2" type="ORF">BGL_1c20660</name>
</gene>
<dbReference type="HOGENOM" id="CLU_065508_0_0_4"/>
<dbReference type="EMBL" id="CP002580">
    <property type="protein sequence ID" value="AJK46575.1"/>
    <property type="molecule type" value="Genomic_DNA"/>
</dbReference>
<feature type="transmembrane region" description="Helical" evidence="1">
    <location>
        <begin position="35"/>
        <end position="56"/>
    </location>
</feature>
<organism evidence="2 3">
    <name type="scientific">Burkholderia plantarii</name>
    <dbReference type="NCBI Taxonomy" id="41899"/>
    <lineage>
        <taxon>Bacteria</taxon>
        <taxon>Pseudomonadati</taxon>
        <taxon>Pseudomonadota</taxon>
        <taxon>Betaproteobacteria</taxon>
        <taxon>Burkholderiales</taxon>
        <taxon>Burkholderiaceae</taxon>
        <taxon>Burkholderia</taxon>
    </lineage>
</organism>
<dbReference type="GO" id="GO:0033717">
    <property type="term" value="F:gluconate 2-dehydrogenase (acceptor) activity"/>
    <property type="evidence" value="ECO:0007669"/>
    <property type="project" value="UniProtKB-EC"/>
</dbReference>
<evidence type="ECO:0000256" key="1">
    <source>
        <dbReference type="SAM" id="Phobius"/>
    </source>
</evidence>
<name>A0A0B6RZQ6_BURPL</name>
<evidence type="ECO:0000313" key="3">
    <source>
        <dbReference type="Proteomes" id="UP000031838"/>
    </source>
</evidence>
<reference evidence="3" key="1">
    <citation type="submission" date="2011-03" db="EMBL/GenBank/DDBJ databases">
        <authorList>
            <person name="Voget S."/>
            <person name="Streit W.R."/>
            <person name="Jaeger K.E."/>
            <person name="Daniel R."/>
        </authorList>
    </citation>
    <scope>NUCLEOTIDE SEQUENCE [LARGE SCALE GENOMIC DNA]</scope>
    <source>
        <strain evidence="3">PG1</strain>
    </source>
</reference>
<keyword evidence="2" id="KW-0560">Oxidoreductase</keyword>
<evidence type="ECO:0000313" key="2">
    <source>
        <dbReference type="EMBL" id="AJK46575.1"/>
    </source>
</evidence>
<keyword evidence="3" id="KW-1185">Reference proteome</keyword>
<sequence length="268" mass="29425">MQRRHARAACRHAIPIHSPRQLSIMTEAKDRSRRSFLKGSIAIAPIAVVGISGAVANQGQPAVARGMPPADQPTASQYTPGYFTPEEWAFINAACDTLIPKDDVGPGAVELGVPQYIDRQMQTPYGDATRWYMQGPFLPAAPEFGYQAKLTPKEQYRIGIRAINAYTRAHAGGKAFADFTPAQRTAFFKGIESGEVKTDDFNFKTFLGHFLLVNVMEGYFGDPSYGGNKDMAAWKMIGYPGVRADYLEFVGEAKPYPYGPVSLYGKRG</sequence>
<keyword evidence="1" id="KW-1133">Transmembrane helix</keyword>
<dbReference type="InterPro" id="IPR019546">
    <property type="entry name" value="TAT_signal_bac_arc"/>
</dbReference>
<dbReference type="NCBIfam" id="TIGR01409">
    <property type="entry name" value="TAT_signal_seq"/>
    <property type="match status" value="1"/>
</dbReference>
<dbReference type="AlphaFoldDB" id="A0A0B6RZQ6"/>
<keyword evidence="1" id="KW-0812">Transmembrane</keyword>
<dbReference type="Proteomes" id="UP000031838">
    <property type="component" value="Chromosome 1"/>
</dbReference>
<dbReference type="EC" id="1.1.99.3" evidence="2"/>
<dbReference type="InterPro" id="IPR027056">
    <property type="entry name" value="Gluconate_2DH_su3"/>
</dbReference>
<keyword evidence="1" id="KW-0472">Membrane</keyword>
<accession>A0A0B6RZQ6</accession>
<dbReference type="Pfam" id="PF13618">
    <property type="entry name" value="Gluconate_2-dh3"/>
    <property type="match status" value="1"/>
</dbReference>
<reference evidence="2 3" key="2">
    <citation type="journal article" date="2016" name="Appl. Microbiol. Biotechnol.">
        <title>Mutations improving production and secretion of extracellular lipase by Burkholderia glumae PG1.</title>
        <authorList>
            <person name="Knapp A."/>
            <person name="Voget S."/>
            <person name="Gao R."/>
            <person name="Zaburannyi N."/>
            <person name="Krysciak D."/>
            <person name="Breuer M."/>
            <person name="Hauer B."/>
            <person name="Streit W.R."/>
            <person name="Muller R."/>
            <person name="Daniel R."/>
            <person name="Jaeger K.E."/>
        </authorList>
    </citation>
    <scope>NUCLEOTIDE SEQUENCE [LARGE SCALE GENOMIC DNA]</scope>
    <source>
        <strain evidence="2 3">PG1</strain>
    </source>
</reference>
<proteinExistence type="predicted"/>
<dbReference type="KEGG" id="bgp:BGL_1c20660"/>
<protein>
    <submittedName>
        <fullName evidence="2">Gluconate 2-dehydrogenase subunit 3</fullName>
        <ecNumber evidence="2">1.1.99.3</ecNumber>
    </submittedName>
</protein>